<evidence type="ECO:0000259" key="1">
    <source>
        <dbReference type="PROSITE" id="PS50995"/>
    </source>
</evidence>
<dbReference type="SUPFAM" id="SSF46785">
    <property type="entry name" value="Winged helix' DNA-binding domain"/>
    <property type="match status" value="1"/>
</dbReference>
<dbReference type="PANTHER" id="PTHR33164">
    <property type="entry name" value="TRANSCRIPTIONAL REGULATOR, MARR FAMILY"/>
    <property type="match status" value="1"/>
</dbReference>
<dbReference type="SMART" id="SM00347">
    <property type="entry name" value="HTH_MARR"/>
    <property type="match status" value="1"/>
</dbReference>
<dbReference type="InterPro" id="IPR000835">
    <property type="entry name" value="HTH_MarR-typ"/>
</dbReference>
<evidence type="ECO:0000313" key="2">
    <source>
        <dbReference type="EMBL" id="OQS43251.1"/>
    </source>
</evidence>
<dbReference type="Pfam" id="PF12802">
    <property type="entry name" value="MarR_2"/>
    <property type="match status" value="1"/>
</dbReference>
<comment type="caution">
    <text evidence="2">The sequence shown here is derived from an EMBL/GenBank/DDBJ whole genome shotgun (WGS) entry which is preliminary data.</text>
</comment>
<dbReference type="AlphaFoldDB" id="A0A1W0D8A3"/>
<dbReference type="PRINTS" id="PR00598">
    <property type="entry name" value="HTHMARR"/>
</dbReference>
<dbReference type="InterPro" id="IPR039422">
    <property type="entry name" value="MarR/SlyA-like"/>
</dbReference>
<evidence type="ECO:0000313" key="3">
    <source>
        <dbReference type="Proteomes" id="UP000192721"/>
    </source>
</evidence>
<proteinExistence type="predicted"/>
<organism evidence="2 3">
    <name type="scientific">Chromobacterium haemolyticum</name>
    <dbReference type="NCBI Taxonomy" id="394935"/>
    <lineage>
        <taxon>Bacteria</taxon>
        <taxon>Pseudomonadati</taxon>
        <taxon>Pseudomonadota</taxon>
        <taxon>Betaproteobacteria</taxon>
        <taxon>Neisseriales</taxon>
        <taxon>Chromobacteriaceae</taxon>
        <taxon>Chromobacterium</taxon>
    </lineage>
</organism>
<dbReference type="Gene3D" id="1.10.10.10">
    <property type="entry name" value="Winged helix-like DNA-binding domain superfamily/Winged helix DNA-binding domain"/>
    <property type="match status" value="1"/>
</dbReference>
<accession>A0A1W0D8A3</accession>
<name>A0A1W0D8A3_9NEIS</name>
<sequence length="142" mass="16544">MSGPQSFSKQDFERLADFRYRLRRFQRFSEEAAQRHGITMLQYLLLLQIKGFPGRDWATVAELAERLQSHHHSVVGLISRCEQQQLVARSPGRDDRRCVEVRLTPKGEALAERLAREHREELQALRRLGDVLSLDHLLQAQD</sequence>
<dbReference type="InterPro" id="IPR036390">
    <property type="entry name" value="WH_DNA-bd_sf"/>
</dbReference>
<dbReference type="PANTHER" id="PTHR33164:SF43">
    <property type="entry name" value="HTH-TYPE TRANSCRIPTIONAL REPRESSOR YETL"/>
    <property type="match status" value="1"/>
</dbReference>
<dbReference type="Proteomes" id="UP000192721">
    <property type="component" value="Unassembled WGS sequence"/>
</dbReference>
<dbReference type="GO" id="GO:0006950">
    <property type="term" value="P:response to stress"/>
    <property type="evidence" value="ECO:0007669"/>
    <property type="project" value="TreeGrafter"/>
</dbReference>
<protein>
    <submittedName>
        <fullName evidence="2">MarR family transcriptional regulator</fullName>
    </submittedName>
</protein>
<dbReference type="PROSITE" id="PS50995">
    <property type="entry name" value="HTH_MARR_2"/>
    <property type="match status" value="1"/>
</dbReference>
<gene>
    <name evidence="2" type="ORF">B0T45_03630</name>
</gene>
<reference evidence="2 3" key="1">
    <citation type="submission" date="2017-02" db="EMBL/GenBank/DDBJ databases">
        <title>Chromobacterium haemolyticum H5244.</title>
        <authorList>
            <person name="Gulvik C.A."/>
        </authorList>
    </citation>
    <scope>NUCLEOTIDE SEQUENCE [LARGE SCALE GENOMIC DNA]</scope>
    <source>
        <strain evidence="2 3">H5244</strain>
    </source>
</reference>
<dbReference type="RefSeq" id="WP_043641965.1">
    <property type="nucleotide sequence ID" value="NZ_CP109905.1"/>
</dbReference>
<feature type="domain" description="HTH marR-type" evidence="1">
    <location>
        <begin position="8"/>
        <end position="142"/>
    </location>
</feature>
<dbReference type="InterPro" id="IPR036388">
    <property type="entry name" value="WH-like_DNA-bd_sf"/>
</dbReference>
<dbReference type="EMBL" id="MUKV01000003">
    <property type="protein sequence ID" value="OQS43251.1"/>
    <property type="molecule type" value="Genomic_DNA"/>
</dbReference>
<dbReference type="GO" id="GO:0003700">
    <property type="term" value="F:DNA-binding transcription factor activity"/>
    <property type="evidence" value="ECO:0007669"/>
    <property type="project" value="InterPro"/>
</dbReference>